<dbReference type="GO" id="GO:0005829">
    <property type="term" value="C:cytosol"/>
    <property type="evidence" value="ECO:0007669"/>
    <property type="project" value="UniProtKB-SubCell"/>
</dbReference>
<dbReference type="KEGG" id="lvs:LOKVESSMR4R_03434"/>
<keyword evidence="4" id="KW-1005">Bacterial flagellum biogenesis</keyword>
<proteinExistence type="inferred from homology"/>
<sequence length="131" mass="15190">MPTEPYSMSMLSPAAVYKRQQQNPGFNPEDGHQLIKATLEYLVRSLGILMQEPARDSEIFKTHIARVLTSIYVLQSSLDFERGGEISTNLFQLYEYSRQQTLKLMRNDDTAQIDRAYHSISEIFDAWQKIK</sequence>
<dbReference type="SUPFAM" id="SSF101116">
    <property type="entry name" value="Flagellar export chaperone FliS"/>
    <property type="match status" value="1"/>
</dbReference>
<dbReference type="PANTHER" id="PTHR34773:SF1">
    <property type="entry name" value="FLAGELLAR SECRETION CHAPERONE FLIS"/>
    <property type="match status" value="1"/>
</dbReference>
<keyword evidence="6" id="KW-0966">Cell projection</keyword>
<gene>
    <name evidence="6" type="primary">fliS</name>
    <name evidence="6" type="ORF">LOKVESSMR4R_03434</name>
</gene>
<keyword evidence="7" id="KW-1185">Reference proteome</keyword>
<keyword evidence="3" id="KW-0963">Cytoplasm</keyword>
<dbReference type="Pfam" id="PF02561">
    <property type="entry name" value="FliS"/>
    <property type="match status" value="1"/>
</dbReference>
<dbReference type="Proteomes" id="UP000195273">
    <property type="component" value="Chromosome"/>
</dbReference>
<dbReference type="InterPro" id="IPR036584">
    <property type="entry name" value="FliS_sf"/>
</dbReference>
<comment type="subcellular location">
    <subcellularLocation>
        <location evidence="1">Cytoplasm</location>
        <location evidence="1">Cytosol</location>
    </subcellularLocation>
</comment>
<keyword evidence="5" id="KW-0143">Chaperone</keyword>
<dbReference type="Gene3D" id="1.20.120.340">
    <property type="entry name" value="Flagellar protein FliS"/>
    <property type="match status" value="1"/>
</dbReference>
<evidence type="ECO:0000313" key="6">
    <source>
        <dbReference type="EMBL" id="ARU02706.1"/>
    </source>
</evidence>
<evidence type="ECO:0000256" key="1">
    <source>
        <dbReference type="ARBA" id="ARBA00004514"/>
    </source>
</evidence>
<dbReference type="GO" id="GO:0071973">
    <property type="term" value="P:bacterial-type flagellum-dependent cell motility"/>
    <property type="evidence" value="ECO:0007669"/>
    <property type="project" value="TreeGrafter"/>
</dbReference>
<accession>A0A1Y0EGC6</accession>
<dbReference type="EMBL" id="CP021431">
    <property type="protein sequence ID" value="ARU02706.1"/>
    <property type="molecule type" value="Genomic_DNA"/>
</dbReference>
<dbReference type="PANTHER" id="PTHR34773">
    <property type="entry name" value="FLAGELLAR SECRETION CHAPERONE FLIS"/>
    <property type="match status" value="1"/>
</dbReference>
<evidence type="ECO:0000313" key="7">
    <source>
        <dbReference type="Proteomes" id="UP000195273"/>
    </source>
</evidence>
<keyword evidence="6" id="KW-0969">Cilium</keyword>
<name>A0A1Y0EGC6_9RHOB</name>
<reference evidence="6 7" key="1">
    <citation type="submission" date="2017-05" db="EMBL/GenBank/DDBJ databases">
        <title>Genome Sequence of Loktanella vestfoldensis Strain SMR4r Isolated from a Culture of the Diatom Skeletonema marinoi.</title>
        <authorList>
            <person name="Topel M."/>
            <person name="Pinder M.I.M."/>
            <person name="Johansson O.N."/>
            <person name="Kourtchenko O."/>
            <person name="Godhe A."/>
            <person name="Clarke A.K."/>
        </authorList>
    </citation>
    <scope>NUCLEOTIDE SEQUENCE [LARGE SCALE GENOMIC DNA]</scope>
    <source>
        <strain evidence="6 7">SMR4r</strain>
    </source>
</reference>
<dbReference type="GO" id="GO:0044780">
    <property type="term" value="P:bacterial-type flagellum assembly"/>
    <property type="evidence" value="ECO:0007669"/>
    <property type="project" value="InterPro"/>
</dbReference>
<evidence type="ECO:0000256" key="3">
    <source>
        <dbReference type="ARBA" id="ARBA00022490"/>
    </source>
</evidence>
<comment type="similarity">
    <text evidence="2">Belongs to the FliS family.</text>
</comment>
<protein>
    <submittedName>
        <fullName evidence="6">Flagellar protein FliS</fullName>
    </submittedName>
</protein>
<dbReference type="AlphaFoldDB" id="A0A1Y0EGC6"/>
<organism evidence="6 7">
    <name type="scientific">Yoonia vestfoldensis</name>
    <dbReference type="NCBI Taxonomy" id="245188"/>
    <lineage>
        <taxon>Bacteria</taxon>
        <taxon>Pseudomonadati</taxon>
        <taxon>Pseudomonadota</taxon>
        <taxon>Alphaproteobacteria</taxon>
        <taxon>Rhodobacterales</taxon>
        <taxon>Paracoccaceae</taxon>
        <taxon>Yoonia</taxon>
    </lineage>
</organism>
<evidence type="ECO:0000256" key="2">
    <source>
        <dbReference type="ARBA" id="ARBA00008787"/>
    </source>
</evidence>
<evidence type="ECO:0000256" key="5">
    <source>
        <dbReference type="ARBA" id="ARBA00023186"/>
    </source>
</evidence>
<dbReference type="InterPro" id="IPR003713">
    <property type="entry name" value="FliS"/>
</dbReference>
<keyword evidence="6" id="KW-0282">Flagellum</keyword>
<evidence type="ECO:0000256" key="4">
    <source>
        <dbReference type="ARBA" id="ARBA00022795"/>
    </source>
</evidence>
<dbReference type="CDD" id="cd16098">
    <property type="entry name" value="FliS"/>
    <property type="match status" value="1"/>
</dbReference>